<dbReference type="PANTHER" id="PTHR47481:SF43">
    <property type="entry name" value="RETROTRANSPOSON COPIA-LIKE N-TERMINAL DOMAIN-CONTAINING PROTEIN"/>
    <property type="match status" value="1"/>
</dbReference>
<feature type="compositionally biased region" description="Polar residues" evidence="1">
    <location>
        <begin position="228"/>
        <end position="239"/>
    </location>
</feature>
<dbReference type="PANTHER" id="PTHR47481">
    <property type="match status" value="1"/>
</dbReference>
<reference evidence="2 3" key="1">
    <citation type="submission" date="2018-04" db="EMBL/GenBank/DDBJ databases">
        <authorList>
            <person name="Vogel A."/>
        </authorList>
    </citation>
    <scope>NUCLEOTIDE SEQUENCE [LARGE SCALE GENOMIC DNA]</scope>
</reference>
<dbReference type="OrthoDB" id="1274192at2759"/>
<keyword evidence="3" id="KW-1185">Reference proteome</keyword>
<dbReference type="EMBL" id="OOIL02006555">
    <property type="protein sequence ID" value="VFQ97890.1"/>
    <property type="molecule type" value="Genomic_DNA"/>
</dbReference>
<feature type="region of interest" description="Disordered" evidence="1">
    <location>
        <begin position="228"/>
        <end position="261"/>
    </location>
</feature>
<proteinExistence type="predicted"/>
<organism evidence="2 3">
    <name type="scientific">Cuscuta campestris</name>
    <dbReference type="NCBI Taxonomy" id="132261"/>
    <lineage>
        <taxon>Eukaryota</taxon>
        <taxon>Viridiplantae</taxon>
        <taxon>Streptophyta</taxon>
        <taxon>Embryophyta</taxon>
        <taxon>Tracheophyta</taxon>
        <taxon>Spermatophyta</taxon>
        <taxon>Magnoliopsida</taxon>
        <taxon>eudicotyledons</taxon>
        <taxon>Gunneridae</taxon>
        <taxon>Pentapetalae</taxon>
        <taxon>asterids</taxon>
        <taxon>lamiids</taxon>
        <taxon>Solanales</taxon>
        <taxon>Convolvulaceae</taxon>
        <taxon>Cuscuteae</taxon>
        <taxon>Cuscuta</taxon>
        <taxon>Cuscuta subgen. Grammica</taxon>
        <taxon>Cuscuta sect. Cleistogrammica</taxon>
    </lineage>
</organism>
<protein>
    <submittedName>
        <fullName evidence="2">Uncharacterized protein</fullName>
    </submittedName>
</protein>
<sequence>MASSIPPPRVITKDTPVVQLHSKTHFPIKLNNTNFAIWQRQVQSTLIGLDLLGFVDGSVATPSCSQADGTFNPCYSVWYRQDQSIIGALLGSCSDTIQPLISNTGTAREAWLNLHSSFASASRGRVLSLKSKLGKNPRGNRSITEYLYEMRSLANELALVQNPISEEDLVVHVLNQVGKAYDPHTSGARFREQTISFTELGDVLRDIEEKLQASDAATQTIVATANSTQRATLSKNGQSWPRDAPAYHGGGRHPFNGAGRTSPRDGGCQFCSIPGHDIKRLDYYRLKQLDLRSETYQGVIDSMQMVVLPCRDGHRVDWRTTPPGFDPQKMHIWRNFKELSVLAWE</sequence>
<name>A0A484NA25_9ASTE</name>
<evidence type="ECO:0000313" key="3">
    <source>
        <dbReference type="Proteomes" id="UP000595140"/>
    </source>
</evidence>
<accession>A0A484NA25</accession>
<dbReference type="Proteomes" id="UP000595140">
    <property type="component" value="Unassembled WGS sequence"/>
</dbReference>
<evidence type="ECO:0000313" key="2">
    <source>
        <dbReference type="EMBL" id="VFQ97890.1"/>
    </source>
</evidence>
<gene>
    <name evidence="2" type="ORF">CCAM_LOCUS39666</name>
</gene>
<dbReference type="Pfam" id="PF14223">
    <property type="entry name" value="Retrotran_gag_2"/>
    <property type="match status" value="1"/>
</dbReference>
<evidence type="ECO:0000256" key="1">
    <source>
        <dbReference type="SAM" id="MobiDB-lite"/>
    </source>
</evidence>
<dbReference type="AlphaFoldDB" id="A0A484NA25"/>